<feature type="transmembrane region" description="Helical" evidence="7">
    <location>
        <begin position="112"/>
        <end position="132"/>
    </location>
</feature>
<evidence type="ECO:0000313" key="10">
    <source>
        <dbReference type="Proteomes" id="UP000001396"/>
    </source>
</evidence>
<evidence type="ECO:0000256" key="4">
    <source>
        <dbReference type="ARBA" id="ARBA00022989"/>
    </source>
</evidence>
<feature type="transmembrane region" description="Helical" evidence="7">
    <location>
        <begin position="467"/>
        <end position="488"/>
    </location>
</feature>
<dbReference type="Proteomes" id="UP000001396">
    <property type="component" value="Unassembled WGS sequence"/>
</dbReference>
<dbReference type="Pfam" id="PF13906">
    <property type="entry name" value="AA_permease_C"/>
    <property type="match status" value="1"/>
</dbReference>
<dbReference type="GO" id="GO:0005886">
    <property type="term" value="C:plasma membrane"/>
    <property type="evidence" value="ECO:0007669"/>
    <property type="project" value="TreeGrafter"/>
</dbReference>
<evidence type="ECO:0000256" key="5">
    <source>
        <dbReference type="ARBA" id="ARBA00023136"/>
    </source>
</evidence>
<dbReference type="InParanoid" id="D3AWC2"/>
<feature type="transmembrane region" description="Helical" evidence="7">
    <location>
        <begin position="372"/>
        <end position="391"/>
    </location>
</feature>
<dbReference type="Gene3D" id="1.20.1740.10">
    <property type="entry name" value="Amino acid/polyamine transporter I"/>
    <property type="match status" value="1"/>
</dbReference>
<feature type="transmembrane region" description="Helical" evidence="7">
    <location>
        <begin position="236"/>
        <end position="255"/>
    </location>
</feature>
<dbReference type="EMBL" id="ADBJ01000002">
    <property type="protein sequence ID" value="EFA86595.1"/>
    <property type="molecule type" value="Genomic_DNA"/>
</dbReference>
<feature type="compositionally biased region" description="Low complexity" evidence="6">
    <location>
        <begin position="602"/>
        <end position="636"/>
    </location>
</feature>
<dbReference type="RefSeq" id="XP_020438700.1">
    <property type="nucleotide sequence ID" value="XM_020571426.1"/>
</dbReference>
<feature type="transmembrane region" description="Helical" evidence="7">
    <location>
        <begin position="52"/>
        <end position="73"/>
    </location>
</feature>
<feature type="transmembrane region" description="Helical" evidence="7">
    <location>
        <begin position="397"/>
        <end position="418"/>
    </location>
</feature>
<keyword evidence="5 7" id="KW-0472">Membrane</keyword>
<proteinExistence type="predicted"/>
<evidence type="ECO:0000256" key="3">
    <source>
        <dbReference type="ARBA" id="ARBA00022692"/>
    </source>
</evidence>
<dbReference type="FunCoup" id="D3AWC2">
    <property type="interactions" value="30"/>
</dbReference>
<comment type="subcellular location">
    <subcellularLocation>
        <location evidence="1">Membrane</location>
        <topology evidence="1">Multi-pass membrane protein</topology>
    </subcellularLocation>
</comment>
<dbReference type="STRING" id="670386.D3AWC2"/>
<dbReference type="OMA" id="LMFGWAP"/>
<protein>
    <submittedName>
        <fullName evidence="9">Putative cationic amino acid transporter</fullName>
    </submittedName>
</protein>
<comment type="caution">
    <text evidence="9">The sequence shown here is derived from an EMBL/GenBank/DDBJ whole genome shotgun (WGS) entry which is preliminary data.</text>
</comment>
<dbReference type="InterPro" id="IPR002293">
    <property type="entry name" value="AA/rel_permease1"/>
</dbReference>
<evidence type="ECO:0000259" key="8">
    <source>
        <dbReference type="Pfam" id="PF13906"/>
    </source>
</evidence>
<feature type="compositionally biased region" description="Polar residues" evidence="6">
    <location>
        <begin position="637"/>
        <end position="661"/>
    </location>
</feature>
<keyword evidence="2" id="KW-0813">Transport</keyword>
<feature type="domain" description="Cationic amino acid transporter C-terminal" evidence="8">
    <location>
        <begin position="496"/>
        <end position="546"/>
    </location>
</feature>
<gene>
    <name evidence="9" type="primary">ctrB</name>
    <name evidence="9" type="ORF">PPL_00396</name>
</gene>
<keyword evidence="10" id="KW-1185">Reference proteome</keyword>
<accession>D3AWC2</accession>
<reference evidence="9 10" key="1">
    <citation type="journal article" date="2011" name="Genome Res.">
        <title>Phylogeny-wide analysis of social amoeba genomes highlights ancient origins for complex intercellular communication.</title>
        <authorList>
            <person name="Heidel A.J."/>
            <person name="Lawal H.M."/>
            <person name="Felder M."/>
            <person name="Schilde C."/>
            <person name="Helps N.R."/>
            <person name="Tunggal B."/>
            <person name="Rivero F."/>
            <person name="John U."/>
            <person name="Schleicher M."/>
            <person name="Eichinger L."/>
            <person name="Platzer M."/>
            <person name="Noegel A.A."/>
            <person name="Schaap P."/>
            <person name="Gloeckner G."/>
        </authorList>
    </citation>
    <scope>NUCLEOTIDE SEQUENCE [LARGE SCALE GENOMIC DNA]</scope>
    <source>
        <strain evidence="10">ATCC 26659 / Pp 5 / PN500</strain>
    </source>
</reference>
<feature type="transmembrane region" description="Helical" evidence="7">
    <location>
        <begin position="80"/>
        <end position="100"/>
    </location>
</feature>
<dbReference type="Pfam" id="PF13520">
    <property type="entry name" value="AA_permease_2"/>
    <property type="match status" value="1"/>
</dbReference>
<dbReference type="GO" id="GO:0015171">
    <property type="term" value="F:amino acid transmembrane transporter activity"/>
    <property type="evidence" value="ECO:0007669"/>
    <property type="project" value="TreeGrafter"/>
</dbReference>
<evidence type="ECO:0000256" key="1">
    <source>
        <dbReference type="ARBA" id="ARBA00004141"/>
    </source>
</evidence>
<dbReference type="AlphaFoldDB" id="D3AWC2"/>
<name>D3AWC2_HETP5</name>
<evidence type="ECO:0000256" key="7">
    <source>
        <dbReference type="SAM" id="Phobius"/>
    </source>
</evidence>
<feature type="transmembrane region" description="Helical" evidence="7">
    <location>
        <begin position="205"/>
        <end position="224"/>
    </location>
</feature>
<feature type="transmembrane region" description="Helical" evidence="7">
    <location>
        <begin position="276"/>
        <end position="300"/>
    </location>
</feature>
<feature type="transmembrane region" description="Helical" evidence="7">
    <location>
        <begin position="439"/>
        <end position="461"/>
    </location>
</feature>
<dbReference type="PANTHER" id="PTHR43243">
    <property type="entry name" value="INNER MEMBRANE TRANSPORTER YGJI-RELATED"/>
    <property type="match status" value="1"/>
</dbReference>
<evidence type="ECO:0000256" key="6">
    <source>
        <dbReference type="SAM" id="MobiDB-lite"/>
    </source>
</evidence>
<keyword evidence="4 7" id="KW-1133">Transmembrane helix</keyword>
<sequence>MTVSTFRSNVETFGRLSRRKKSLRMLEEEMDKPIVIDGNGQKLKRCLSVLDLLAFGVGAIIGSGIFVLTGVAAKEKAGPAIVLSYVVSGFACALSGLSYAEFATRVPSSGSTYSYSYIVVGELVAWIIGWDLTLEYMIASATVARGWSGYLSSIITAGGGYLPHPFNPISLASGFSLDLIAFLSVVLLTLVTAFGMKESARFNKIFVAIKVAIVLFVIIVGSFYTDTKNWDNFTPFGAKGIFNAAAITFFAYLGFDGVCNVAEEVKNPQRDLPIGILGSLGISTVLYVGVAIVLTLMVPYTNMDVNAPVSQAFGDHGLKWAEIIVSIGAFAGLTTAQLSGLLSQPRLYFSLSRDGLLPKWFSYIHPRFKTPFYSTIFTGVCAAVIALFVEIDVLADMVSIGTLLSFTLVSTCVLIMRYPVITDKSQSTSKWIVRDFPLFLQRPMYLCIMIAVLSGICTAGYSHDLHYSVIIVFGVLALIPSAIVFFLVPDNIPPGFKCPWVPFLPILSIWVNMYLMVSLSWETWVRLVVWLVIGLLIYVFYGQKHSRVGREAEMIDIDDKYDEELTHYDTEKPEKDDINLNVNTNNSTVVANSVSHDIPLDTSTDTTNTTSGTTNSDSKSSSSSTSSSYLSSPRTTVIDTTNNEEVLPRPSSTLTNTNADFNHQDDQKQSIIDHYNNSD</sequence>
<keyword evidence="3 7" id="KW-0812">Transmembrane</keyword>
<evidence type="ECO:0000313" key="9">
    <source>
        <dbReference type="EMBL" id="EFA86595.1"/>
    </source>
</evidence>
<feature type="transmembrane region" description="Helical" evidence="7">
    <location>
        <begin position="500"/>
        <end position="517"/>
    </location>
</feature>
<dbReference type="InterPro" id="IPR029485">
    <property type="entry name" value="CAT_C"/>
</dbReference>
<evidence type="ECO:0000256" key="2">
    <source>
        <dbReference type="ARBA" id="ARBA00022448"/>
    </source>
</evidence>
<organism evidence="9 10">
    <name type="scientific">Heterostelium pallidum (strain ATCC 26659 / Pp 5 / PN500)</name>
    <name type="common">Cellular slime mold</name>
    <name type="synonym">Polysphondylium pallidum</name>
    <dbReference type="NCBI Taxonomy" id="670386"/>
    <lineage>
        <taxon>Eukaryota</taxon>
        <taxon>Amoebozoa</taxon>
        <taxon>Evosea</taxon>
        <taxon>Eumycetozoa</taxon>
        <taxon>Dictyostelia</taxon>
        <taxon>Acytosteliales</taxon>
        <taxon>Acytosteliaceae</taxon>
        <taxon>Heterostelium</taxon>
    </lineage>
</organism>
<feature type="transmembrane region" description="Helical" evidence="7">
    <location>
        <begin position="320"/>
        <end position="343"/>
    </location>
</feature>
<feature type="transmembrane region" description="Helical" evidence="7">
    <location>
        <begin position="169"/>
        <end position="193"/>
    </location>
</feature>
<dbReference type="PANTHER" id="PTHR43243:SF4">
    <property type="entry name" value="CATIONIC AMINO ACID TRANSPORTER 4"/>
    <property type="match status" value="1"/>
</dbReference>
<feature type="transmembrane region" description="Helical" evidence="7">
    <location>
        <begin position="523"/>
        <end position="541"/>
    </location>
</feature>
<dbReference type="GeneID" id="31355930"/>
<feature type="region of interest" description="Disordered" evidence="6">
    <location>
        <begin position="593"/>
        <end position="679"/>
    </location>
</feature>